<dbReference type="AlphaFoldDB" id="A0A220UJZ3"/>
<evidence type="ECO:0000313" key="4">
    <source>
        <dbReference type="Proteomes" id="UP000198367"/>
    </source>
</evidence>
<keyword evidence="2" id="KW-0732">Signal</keyword>
<proteinExistence type="predicted"/>
<evidence type="ECO:0000256" key="2">
    <source>
        <dbReference type="SAM" id="SignalP"/>
    </source>
</evidence>
<dbReference type="Proteomes" id="UP000198367">
    <property type="component" value="Chromosome"/>
</dbReference>
<keyword evidence="4" id="KW-1185">Reference proteome</keyword>
<protein>
    <submittedName>
        <fullName evidence="3">Uncharacterized protein</fullName>
    </submittedName>
</protein>
<organism evidence="3 4">
    <name type="scientific">Shewanella bicestrii</name>
    <dbReference type="NCBI Taxonomy" id="2018305"/>
    <lineage>
        <taxon>Bacteria</taxon>
        <taxon>Pseudomonadati</taxon>
        <taxon>Pseudomonadota</taxon>
        <taxon>Gammaproteobacteria</taxon>
        <taxon>Alteromonadales</taxon>
        <taxon>Shewanellaceae</taxon>
        <taxon>Shewanella</taxon>
    </lineage>
</organism>
<feature type="signal peptide" evidence="2">
    <location>
        <begin position="1"/>
        <end position="22"/>
    </location>
</feature>
<dbReference type="EMBL" id="CP022358">
    <property type="protein sequence ID" value="ASK68216.1"/>
    <property type="molecule type" value="Genomic_DNA"/>
</dbReference>
<evidence type="ECO:0000313" key="3">
    <source>
        <dbReference type="EMBL" id="ASK68216.1"/>
    </source>
</evidence>
<feature type="chain" id="PRO_5011465559" evidence="2">
    <location>
        <begin position="23"/>
        <end position="144"/>
    </location>
</feature>
<dbReference type="KEGG" id="sbj:CF168_04645"/>
<reference evidence="3 4" key="1">
    <citation type="submission" date="2017-07" db="EMBL/GenBank/DDBJ databases">
        <title>Phenotypical and genomic characterization of a clinical isolate of Shewanella bicestrii sp. nov. producing an extended-spectrum beta-lactamase and a new oxacillinase variant.</title>
        <authorList>
            <person name="Jousset A.B."/>
            <person name="Bonnin R.A."/>
            <person name="Girlich D."/>
            <person name="Dabos L."/>
            <person name="Potron A."/>
            <person name="Dortet L."/>
            <person name="Glaser P."/>
            <person name="Naas T."/>
        </authorList>
    </citation>
    <scope>NUCLEOTIDE SEQUENCE [LARGE SCALE GENOMIC DNA]</scope>
    <source>
        <strain evidence="3 4">JAB-1</strain>
    </source>
</reference>
<accession>A0A220UJZ3</accession>
<sequence>MKAIKLTLSALLLAAASSSAIAADVGVSINIGDPNFYGQINIGNFPRPQVIYEQPIVIEQSRVVYEPIYLHVPPGHAKKWGRYCASYGACGRPVYFVQDVWYRDEYVPRYRSYKQDKHHHKHYDKHERRKDRDDDRGHGHRGRD</sequence>
<dbReference type="RefSeq" id="WP_011627030.1">
    <property type="nucleotide sequence ID" value="NZ_CP022358.1"/>
</dbReference>
<feature type="region of interest" description="Disordered" evidence="1">
    <location>
        <begin position="117"/>
        <end position="144"/>
    </location>
</feature>
<feature type="compositionally biased region" description="Basic and acidic residues" evidence="1">
    <location>
        <begin position="124"/>
        <end position="137"/>
    </location>
</feature>
<name>A0A220UJZ3_9GAMM</name>
<evidence type="ECO:0000256" key="1">
    <source>
        <dbReference type="SAM" id="MobiDB-lite"/>
    </source>
</evidence>
<gene>
    <name evidence="3" type="ORF">CF168_04645</name>
</gene>